<proteinExistence type="predicted"/>
<reference evidence="1" key="1">
    <citation type="submission" date="2020-05" db="EMBL/GenBank/DDBJ databases">
        <authorList>
            <person name="Chiriac C."/>
            <person name="Salcher M."/>
            <person name="Ghai R."/>
            <person name="Kavagutti S V."/>
        </authorList>
    </citation>
    <scope>NUCLEOTIDE SEQUENCE</scope>
</reference>
<name>A0A6J7IGJ6_9ZZZZ</name>
<gene>
    <name evidence="1" type="ORF">UFOPK3609_01896</name>
</gene>
<sequence>MTAFLAWDPADPPARFPELVARGFDLVGTGFA</sequence>
<evidence type="ECO:0000313" key="1">
    <source>
        <dbReference type="EMBL" id="CAB4930298.1"/>
    </source>
</evidence>
<accession>A0A6J7IGJ6</accession>
<dbReference type="AlphaFoldDB" id="A0A6J7IGJ6"/>
<organism evidence="1">
    <name type="scientific">freshwater metagenome</name>
    <dbReference type="NCBI Taxonomy" id="449393"/>
    <lineage>
        <taxon>unclassified sequences</taxon>
        <taxon>metagenomes</taxon>
        <taxon>ecological metagenomes</taxon>
    </lineage>
</organism>
<protein>
    <submittedName>
        <fullName evidence="1">Unannotated protein</fullName>
    </submittedName>
</protein>
<dbReference type="EMBL" id="CAFBMQ010000359">
    <property type="protein sequence ID" value="CAB4930298.1"/>
    <property type="molecule type" value="Genomic_DNA"/>
</dbReference>